<evidence type="ECO:0000259" key="1">
    <source>
        <dbReference type="Pfam" id="PF01370"/>
    </source>
</evidence>
<dbReference type="GO" id="GO:0005737">
    <property type="term" value="C:cytoplasm"/>
    <property type="evidence" value="ECO:0007669"/>
    <property type="project" value="TreeGrafter"/>
</dbReference>
<organism evidence="2 3">
    <name type="scientific">Salipiger aestuarii</name>
    <dbReference type="NCBI Taxonomy" id="568098"/>
    <lineage>
        <taxon>Bacteria</taxon>
        <taxon>Pseudomonadati</taxon>
        <taxon>Pseudomonadota</taxon>
        <taxon>Alphaproteobacteria</taxon>
        <taxon>Rhodobacterales</taxon>
        <taxon>Roseobacteraceae</taxon>
        <taxon>Salipiger</taxon>
    </lineage>
</organism>
<dbReference type="AlphaFoldDB" id="A0A327YIJ8"/>
<dbReference type="InterPro" id="IPR001509">
    <property type="entry name" value="Epimerase_deHydtase"/>
</dbReference>
<dbReference type="RefSeq" id="WP_111549919.1">
    <property type="nucleotide sequence ID" value="NZ_LIQE01000027.1"/>
</dbReference>
<evidence type="ECO:0000313" key="3">
    <source>
        <dbReference type="Proteomes" id="UP000249165"/>
    </source>
</evidence>
<keyword evidence="3" id="KW-1185">Reference proteome</keyword>
<comment type="caution">
    <text evidence="2">The sequence shown here is derived from an EMBL/GenBank/DDBJ whole genome shotgun (WGS) entry which is preliminary data.</text>
</comment>
<dbReference type="PANTHER" id="PTHR48079:SF6">
    <property type="entry name" value="NAD(P)-BINDING DOMAIN-CONTAINING PROTEIN-RELATED"/>
    <property type="match status" value="1"/>
</dbReference>
<dbReference type="Proteomes" id="UP000249165">
    <property type="component" value="Unassembled WGS sequence"/>
</dbReference>
<dbReference type="Pfam" id="PF01370">
    <property type="entry name" value="Epimerase"/>
    <property type="match status" value="1"/>
</dbReference>
<accession>A0A327YIJ8</accession>
<sequence length="320" mass="33493">MGDIGRILITGAGGFIGRAAVAQARAQGLQVVAVVRRTVAPEWDGGVTLVRADLSDPASVKALSGALRGCGAVIHAAAHPGGDADAAARDTLKGTAHLLAALPDAMRLVLVSSITVYDTGRALPGGTITETSPLFAEGAAPDTYANAKLAQETLARARGAPLWLMRPGAVWGPGRSWHALNGVDAGPVTITLTSDGDLPLTHVTHCARALVSAALIDPGGIVALNVIDDDRPTRARFVAAHRQRAGWPRLAIPLPWRVWLALTRVLSPLSAHLPGLLREAPLRARIMPLKWPNTALRETLGGHDDAPLEDMLDASMRADR</sequence>
<dbReference type="EMBL" id="QLMG01000007">
    <property type="protein sequence ID" value="RAK20026.1"/>
    <property type="molecule type" value="Genomic_DNA"/>
</dbReference>
<dbReference type="PANTHER" id="PTHR48079">
    <property type="entry name" value="PROTEIN YEEZ"/>
    <property type="match status" value="1"/>
</dbReference>
<dbReference type="Gene3D" id="3.40.50.720">
    <property type="entry name" value="NAD(P)-binding Rossmann-like Domain"/>
    <property type="match status" value="1"/>
</dbReference>
<evidence type="ECO:0000313" key="2">
    <source>
        <dbReference type="EMBL" id="RAK20026.1"/>
    </source>
</evidence>
<protein>
    <submittedName>
        <fullName evidence="2">Nucleoside-diphosphate-sugar epimerase</fullName>
    </submittedName>
</protein>
<dbReference type="InterPro" id="IPR036291">
    <property type="entry name" value="NAD(P)-bd_dom_sf"/>
</dbReference>
<gene>
    <name evidence="2" type="ORF">ATI53_100725</name>
</gene>
<name>A0A327YIJ8_9RHOB</name>
<dbReference type="OrthoDB" id="7836994at2"/>
<feature type="domain" description="NAD-dependent epimerase/dehydratase" evidence="1">
    <location>
        <begin position="7"/>
        <end position="174"/>
    </location>
</feature>
<reference evidence="2 3" key="1">
    <citation type="submission" date="2018-06" db="EMBL/GenBank/DDBJ databases">
        <title>Genomic Encyclopedia of Archaeal and Bacterial Type Strains, Phase II (KMG-II): from individual species to whole genera.</title>
        <authorList>
            <person name="Goeker M."/>
        </authorList>
    </citation>
    <scope>NUCLEOTIDE SEQUENCE [LARGE SCALE GENOMIC DNA]</scope>
    <source>
        <strain evidence="2 3">DSM 22011</strain>
    </source>
</reference>
<proteinExistence type="predicted"/>
<dbReference type="InterPro" id="IPR051783">
    <property type="entry name" value="NAD(P)-dependent_oxidoreduct"/>
</dbReference>
<dbReference type="SUPFAM" id="SSF51735">
    <property type="entry name" value="NAD(P)-binding Rossmann-fold domains"/>
    <property type="match status" value="1"/>
</dbReference>
<dbReference type="GO" id="GO:0004029">
    <property type="term" value="F:aldehyde dehydrogenase (NAD+) activity"/>
    <property type="evidence" value="ECO:0007669"/>
    <property type="project" value="TreeGrafter"/>
</dbReference>